<dbReference type="PANTHER" id="PTHR33175:SF3">
    <property type="entry name" value="DNA-BINDING PROTEIN HU-BETA"/>
    <property type="match status" value="1"/>
</dbReference>
<evidence type="ECO:0000313" key="6">
    <source>
        <dbReference type="Proteomes" id="UP000584374"/>
    </source>
</evidence>
<dbReference type="GO" id="GO:0005829">
    <property type="term" value="C:cytosol"/>
    <property type="evidence" value="ECO:0007669"/>
    <property type="project" value="TreeGrafter"/>
</dbReference>
<dbReference type="SMART" id="SM00411">
    <property type="entry name" value="BHL"/>
    <property type="match status" value="1"/>
</dbReference>
<name>A0A840Q6A8_9PSEU</name>
<dbReference type="SUPFAM" id="SSF47729">
    <property type="entry name" value="IHF-like DNA-binding proteins"/>
    <property type="match status" value="1"/>
</dbReference>
<protein>
    <submittedName>
        <fullName evidence="5">DNA-binding protein HU-beta</fullName>
    </submittedName>
</protein>
<dbReference type="InterPro" id="IPR010992">
    <property type="entry name" value="IHF-like_DNA-bd_dom_sf"/>
</dbReference>
<dbReference type="Gene3D" id="4.10.520.10">
    <property type="entry name" value="IHF-like DNA-binding proteins"/>
    <property type="match status" value="1"/>
</dbReference>
<comment type="similarity">
    <text evidence="3">Belongs to the bacterial histone-like protein family.</text>
</comment>
<comment type="caution">
    <text evidence="5">The sequence shown here is derived from an EMBL/GenBank/DDBJ whole genome shotgun (WGS) entry which is preliminary data.</text>
</comment>
<accession>A0A840Q6A8</accession>
<dbReference type="InterPro" id="IPR020816">
    <property type="entry name" value="Histone-like_DNA-bd_CS"/>
</dbReference>
<dbReference type="GO" id="GO:0030527">
    <property type="term" value="F:structural constituent of chromatin"/>
    <property type="evidence" value="ECO:0007669"/>
    <property type="project" value="InterPro"/>
</dbReference>
<dbReference type="Pfam" id="PF00216">
    <property type="entry name" value="Bac_DNA_binding"/>
    <property type="match status" value="1"/>
</dbReference>
<dbReference type="AlphaFoldDB" id="A0A840Q6A8"/>
<feature type="region of interest" description="Disordered" evidence="4">
    <location>
        <begin position="147"/>
        <end position="253"/>
    </location>
</feature>
<evidence type="ECO:0000256" key="2">
    <source>
        <dbReference type="ARBA" id="ARBA00023125"/>
    </source>
</evidence>
<dbReference type="Proteomes" id="UP000584374">
    <property type="component" value="Unassembled WGS sequence"/>
</dbReference>
<dbReference type="CDD" id="cd13831">
    <property type="entry name" value="HU"/>
    <property type="match status" value="1"/>
</dbReference>
<dbReference type="PANTHER" id="PTHR33175">
    <property type="entry name" value="DNA-BINDING PROTEIN HU"/>
    <property type="match status" value="1"/>
</dbReference>
<dbReference type="PRINTS" id="PR01727">
    <property type="entry name" value="DNABINDINGHU"/>
</dbReference>
<keyword evidence="6" id="KW-1185">Reference proteome</keyword>
<proteinExistence type="inferred from homology"/>
<keyword evidence="1" id="KW-0226">DNA condensation</keyword>
<keyword evidence="2 5" id="KW-0238">DNA-binding</keyword>
<dbReference type="GO" id="GO:0030261">
    <property type="term" value="P:chromosome condensation"/>
    <property type="evidence" value="ECO:0007669"/>
    <property type="project" value="UniProtKB-KW"/>
</dbReference>
<evidence type="ECO:0000256" key="4">
    <source>
        <dbReference type="SAM" id="MobiDB-lite"/>
    </source>
</evidence>
<dbReference type="PROSITE" id="PS00045">
    <property type="entry name" value="HISTONE_LIKE"/>
    <property type="match status" value="1"/>
</dbReference>
<reference evidence="5 6" key="1">
    <citation type="submission" date="2020-08" db="EMBL/GenBank/DDBJ databases">
        <title>Sequencing the genomes of 1000 actinobacteria strains.</title>
        <authorList>
            <person name="Klenk H.-P."/>
        </authorList>
    </citation>
    <scope>NUCLEOTIDE SEQUENCE [LARGE SCALE GENOMIC DNA]</scope>
    <source>
        <strain evidence="5 6">DSM 45584</strain>
    </source>
</reference>
<dbReference type="InterPro" id="IPR000119">
    <property type="entry name" value="Hist_DNA-bd"/>
</dbReference>
<organism evidence="5 6">
    <name type="scientific">Saccharopolyspora phatthalungensis</name>
    <dbReference type="NCBI Taxonomy" id="664693"/>
    <lineage>
        <taxon>Bacteria</taxon>
        <taxon>Bacillati</taxon>
        <taxon>Actinomycetota</taxon>
        <taxon>Actinomycetes</taxon>
        <taxon>Pseudonocardiales</taxon>
        <taxon>Pseudonocardiaceae</taxon>
        <taxon>Saccharopolyspora</taxon>
    </lineage>
</organism>
<sequence>MRTPLPGLECPRPNKKNVRGEWHLFVRGFTVDIESAQRGRCCVLGGTEVNKAQLIEALAERLGDKKTASQAVESVVDIIVRNVNKGEKVNITGFGVFEKRARAARTARNPRTGESVKVKKTNVPAFRAGTQFKEVVGGQRKLPRVSAAKAATTRGATTKTAGATRAAAGTRAKATTTRAAATKTAGRTTAKAATTAAKAAPKRATTAAKAAAAKATPAKATAKRATTAAKTTAAKTTRPATKKATTTRKSTKK</sequence>
<feature type="compositionally biased region" description="Low complexity" evidence="4">
    <location>
        <begin position="147"/>
        <end position="244"/>
    </location>
</feature>
<evidence type="ECO:0000313" key="5">
    <source>
        <dbReference type="EMBL" id="MBB5155420.1"/>
    </source>
</evidence>
<evidence type="ECO:0000256" key="3">
    <source>
        <dbReference type="RuleBase" id="RU003939"/>
    </source>
</evidence>
<dbReference type="GO" id="GO:0003677">
    <property type="term" value="F:DNA binding"/>
    <property type="evidence" value="ECO:0007669"/>
    <property type="project" value="UniProtKB-KW"/>
</dbReference>
<dbReference type="EMBL" id="JACHIW010000001">
    <property type="protein sequence ID" value="MBB5155420.1"/>
    <property type="molecule type" value="Genomic_DNA"/>
</dbReference>
<evidence type="ECO:0000256" key="1">
    <source>
        <dbReference type="ARBA" id="ARBA00023067"/>
    </source>
</evidence>
<gene>
    <name evidence="5" type="ORF">BJ970_002954</name>
</gene>